<accession>A0A2G9U7Q0</accession>
<evidence type="ECO:0000313" key="2">
    <source>
        <dbReference type="Proteomes" id="UP000230423"/>
    </source>
</evidence>
<name>A0A2G9U7Q0_TELCI</name>
<proteinExistence type="predicted"/>
<protein>
    <recommendedName>
        <fullName evidence="3">SCP domain-containing protein</fullName>
    </recommendedName>
</protein>
<reference evidence="1 2" key="1">
    <citation type="submission" date="2015-09" db="EMBL/GenBank/DDBJ databases">
        <title>Draft genome of the parasitic nematode Teladorsagia circumcincta isolate WARC Sus (inbred).</title>
        <authorList>
            <person name="Mitreva M."/>
        </authorList>
    </citation>
    <scope>NUCLEOTIDE SEQUENCE [LARGE SCALE GENOMIC DNA]</scope>
    <source>
        <strain evidence="1 2">S</strain>
    </source>
</reference>
<evidence type="ECO:0008006" key="3">
    <source>
        <dbReference type="Google" id="ProtNLM"/>
    </source>
</evidence>
<sequence>MQINAQQDAPGFCDFNVMSQKLRQAVLNAHNEKRHVMVDIPIYKAGTACEGCPPGYKCDDSTKLCKDEKLYFPRYPPNPPKP</sequence>
<evidence type="ECO:0000313" key="1">
    <source>
        <dbReference type="EMBL" id="PIO66205.1"/>
    </source>
</evidence>
<gene>
    <name evidence="1" type="ORF">TELCIR_12090</name>
</gene>
<dbReference type="Proteomes" id="UP000230423">
    <property type="component" value="Unassembled WGS sequence"/>
</dbReference>
<dbReference type="AlphaFoldDB" id="A0A2G9U7Q0"/>
<organism evidence="1 2">
    <name type="scientific">Teladorsagia circumcincta</name>
    <name type="common">Brown stomach worm</name>
    <name type="synonym">Ostertagia circumcincta</name>
    <dbReference type="NCBI Taxonomy" id="45464"/>
    <lineage>
        <taxon>Eukaryota</taxon>
        <taxon>Metazoa</taxon>
        <taxon>Ecdysozoa</taxon>
        <taxon>Nematoda</taxon>
        <taxon>Chromadorea</taxon>
        <taxon>Rhabditida</taxon>
        <taxon>Rhabditina</taxon>
        <taxon>Rhabditomorpha</taxon>
        <taxon>Strongyloidea</taxon>
        <taxon>Trichostrongylidae</taxon>
        <taxon>Teladorsagia</taxon>
    </lineage>
</organism>
<dbReference type="EMBL" id="KZ348424">
    <property type="protein sequence ID" value="PIO66205.1"/>
    <property type="molecule type" value="Genomic_DNA"/>
</dbReference>
<keyword evidence="2" id="KW-1185">Reference proteome</keyword>